<organism evidence="1">
    <name type="scientific">Arundo donax</name>
    <name type="common">Giant reed</name>
    <name type="synonym">Donax arundinaceus</name>
    <dbReference type="NCBI Taxonomy" id="35708"/>
    <lineage>
        <taxon>Eukaryota</taxon>
        <taxon>Viridiplantae</taxon>
        <taxon>Streptophyta</taxon>
        <taxon>Embryophyta</taxon>
        <taxon>Tracheophyta</taxon>
        <taxon>Spermatophyta</taxon>
        <taxon>Magnoliopsida</taxon>
        <taxon>Liliopsida</taxon>
        <taxon>Poales</taxon>
        <taxon>Poaceae</taxon>
        <taxon>PACMAD clade</taxon>
        <taxon>Arundinoideae</taxon>
        <taxon>Arundineae</taxon>
        <taxon>Arundo</taxon>
    </lineage>
</organism>
<dbReference type="EMBL" id="GBRH01240529">
    <property type="protein sequence ID" value="JAD57366.1"/>
    <property type="molecule type" value="Transcribed_RNA"/>
</dbReference>
<protein>
    <submittedName>
        <fullName evidence="1">Uncharacterized protein</fullName>
    </submittedName>
</protein>
<reference evidence="1" key="1">
    <citation type="submission" date="2014-09" db="EMBL/GenBank/DDBJ databases">
        <authorList>
            <person name="Magalhaes I.L.F."/>
            <person name="Oliveira U."/>
            <person name="Santos F.R."/>
            <person name="Vidigal T.H.D.A."/>
            <person name="Brescovit A.D."/>
            <person name="Santos A.J."/>
        </authorList>
    </citation>
    <scope>NUCLEOTIDE SEQUENCE</scope>
    <source>
        <tissue evidence="1">Shoot tissue taken approximately 20 cm above the soil surface</tissue>
    </source>
</reference>
<reference evidence="1" key="2">
    <citation type="journal article" date="2015" name="Data Brief">
        <title>Shoot transcriptome of the giant reed, Arundo donax.</title>
        <authorList>
            <person name="Barrero R.A."/>
            <person name="Guerrero F.D."/>
            <person name="Moolhuijzen P."/>
            <person name="Goolsby J.A."/>
            <person name="Tidwell J."/>
            <person name="Bellgard S.E."/>
            <person name="Bellgard M.I."/>
        </authorList>
    </citation>
    <scope>NUCLEOTIDE SEQUENCE</scope>
    <source>
        <tissue evidence="1">Shoot tissue taken approximately 20 cm above the soil surface</tissue>
    </source>
</reference>
<accession>A0A0A9B1U6</accession>
<dbReference type="AlphaFoldDB" id="A0A0A9B1U6"/>
<evidence type="ECO:0000313" key="1">
    <source>
        <dbReference type="EMBL" id="JAD57366.1"/>
    </source>
</evidence>
<sequence length="29" mass="3320">METHPNQRTSQVQNGMHGMLLILWSLHGC</sequence>
<proteinExistence type="predicted"/>
<name>A0A0A9B1U6_ARUDO</name>